<keyword evidence="4" id="KW-0031">Aminopeptidase</keyword>
<feature type="region of interest" description="Disordered" evidence="1">
    <location>
        <begin position="25"/>
        <end position="59"/>
    </location>
</feature>
<feature type="domain" description="Peptidase M28" evidence="3">
    <location>
        <begin position="122"/>
        <end position="348"/>
    </location>
</feature>
<protein>
    <submittedName>
        <fullName evidence="4">Aminopeptidase YwaD</fullName>
        <ecNumber evidence="4">3.4.11.6</ecNumber>
    </submittedName>
</protein>
<dbReference type="GO" id="GO:0006508">
    <property type="term" value="P:proteolysis"/>
    <property type="evidence" value="ECO:0007669"/>
    <property type="project" value="InterPro"/>
</dbReference>
<dbReference type="Proteomes" id="UP000238823">
    <property type="component" value="Unassembled WGS sequence"/>
</dbReference>
<evidence type="ECO:0000256" key="2">
    <source>
        <dbReference type="SAM" id="SignalP"/>
    </source>
</evidence>
<evidence type="ECO:0000313" key="4">
    <source>
        <dbReference type="EMBL" id="PRP96154.1"/>
    </source>
</evidence>
<dbReference type="Pfam" id="PF04389">
    <property type="entry name" value="Peptidase_M28"/>
    <property type="match status" value="1"/>
</dbReference>
<keyword evidence="2" id="KW-0732">Signal</keyword>
<comment type="caution">
    <text evidence="4">The sequence shown here is derived from an EMBL/GenBank/DDBJ whole genome shotgun (WGS) entry which is preliminary data.</text>
</comment>
<dbReference type="InterPro" id="IPR045175">
    <property type="entry name" value="M28_fam"/>
</dbReference>
<feature type="signal peptide" evidence="2">
    <location>
        <begin position="1"/>
        <end position="25"/>
    </location>
</feature>
<dbReference type="PANTHER" id="PTHR12147:SF26">
    <property type="entry name" value="PEPTIDASE M28 DOMAIN-CONTAINING PROTEIN"/>
    <property type="match status" value="1"/>
</dbReference>
<evidence type="ECO:0000256" key="1">
    <source>
        <dbReference type="SAM" id="MobiDB-lite"/>
    </source>
</evidence>
<dbReference type="AlphaFoldDB" id="A0A2S9XTJ2"/>
<dbReference type="Gene3D" id="3.40.630.10">
    <property type="entry name" value="Zn peptidases"/>
    <property type="match status" value="1"/>
</dbReference>
<accession>A0A2S9XTJ2</accession>
<keyword evidence="4" id="KW-0378">Hydrolase</keyword>
<gene>
    <name evidence="4" type="primary">ywaD_4</name>
    <name evidence="4" type="ORF">ENSA7_69680</name>
</gene>
<feature type="chain" id="PRO_5015622332" evidence="2">
    <location>
        <begin position="26"/>
        <end position="357"/>
    </location>
</feature>
<keyword evidence="4" id="KW-0645">Protease</keyword>
<name>A0A2S9XTJ2_9BACT</name>
<dbReference type="EC" id="3.4.11.6" evidence="4"/>
<dbReference type="PANTHER" id="PTHR12147">
    <property type="entry name" value="METALLOPEPTIDASE M28 FAMILY MEMBER"/>
    <property type="match status" value="1"/>
</dbReference>
<dbReference type="InterPro" id="IPR007484">
    <property type="entry name" value="Peptidase_M28"/>
</dbReference>
<dbReference type="GO" id="GO:0004177">
    <property type="term" value="F:aminopeptidase activity"/>
    <property type="evidence" value="ECO:0007669"/>
    <property type="project" value="UniProtKB-KW"/>
</dbReference>
<dbReference type="GO" id="GO:0008235">
    <property type="term" value="F:metalloexopeptidase activity"/>
    <property type="evidence" value="ECO:0007669"/>
    <property type="project" value="InterPro"/>
</dbReference>
<evidence type="ECO:0000259" key="3">
    <source>
        <dbReference type="Pfam" id="PF04389"/>
    </source>
</evidence>
<dbReference type="SUPFAM" id="SSF53187">
    <property type="entry name" value="Zn-dependent exopeptidases"/>
    <property type="match status" value="1"/>
</dbReference>
<evidence type="ECO:0000313" key="5">
    <source>
        <dbReference type="Proteomes" id="UP000238823"/>
    </source>
</evidence>
<organism evidence="4 5">
    <name type="scientific">Enhygromyxa salina</name>
    <dbReference type="NCBI Taxonomy" id="215803"/>
    <lineage>
        <taxon>Bacteria</taxon>
        <taxon>Pseudomonadati</taxon>
        <taxon>Myxococcota</taxon>
        <taxon>Polyangia</taxon>
        <taxon>Nannocystales</taxon>
        <taxon>Nannocystaceae</taxon>
        <taxon>Enhygromyxa</taxon>
    </lineage>
</organism>
<sequence length="357" mass="38008">MLGAVRPALIAFVLLPTLVCGSACQTEPEPAAEPKPAAEAKPTPAPMAEPEPEPEPVASEAAAAIADEVDAARYAADLQLIAAPRPPGSPHWQVVQDRCLEVFEAAGFAATRFEVDGAGVSVVGRKGGKDSSLPELVIGAHYDHIEDCPGADDNASGTAAVLELARVLGAHEWERSITVACWDQEETGLHGSRAWVDAAIADSREIALYFNLDAIAYADSTPNSQRLPPGVDVMFAKQIASVAAREFRADFIAILADDGAHDAVGLLHAHATRLQLHDLVVEIPAALTNEPMLADLRRSDHANFWRHNVPCVFFSDTADFRADTYHCEGRPDSFETINLEFATKVVRAAAGAAAELL</sequence>
<proteinExistence type="predicted"/>
<reference evidence="4 5" key="1">
    <citation type="submission" date="2018-03" db="EMBL/GenBank/DDBJ databases">
        <title>Draft Genome Sequences of the Obligatory Marine Myxobacteria Enhygromyxa salina SWB007.</title>
        <authorList>
            <person name="Poehlein A."/>
            <person name="Moghaddam J.A."/>
            <person name="Harms H."/>
            <person name="Alanjari M."/>
            <person name="Koenig G.M."/>
            <person name="Daniel R."/>
            <person name="Schaeberle T.F."/>
        </authorList>
    </citation>
    <scope>NUCLEOTIDE SEQUENCE [LARGE SCALE GENOMIC DNA]</scope>
    <source>
        <strain evidence="4 5">SWB007</strain>
    </source>
</reference>
<dbReference type="EMBL" id="PVNL01000135">
    <property type="protein sequence ID" value="PRP96154.1"/>
    <property type="molecule type" value="Genomic_DNA"/>
</dbReference>